<comment type="subcellular location">
    <subcellularLocation>
        <location evidence="1">Secreted</location>
    </subcellularLocation>
</comment>
<dbReference type="RefSeq" id="WP_202996601.1">
    <property type="nucleotide sequence ID" value="NZ_JAENHO010000012.1"/>
</dbReference>
<dbReference type="InterPro" id="IPR018511">
    <property type="entry name" value="Hemolysin-typ_Ca-bd_CS"/>
</dbReference>
<feature type="signal peptide" evidence="4">
    <location>
        <begin position="1"/>
        <end position="26"/>
    </location>
</feature>
<gene>
    <name evidence="5" type="ORF">JKJ07_36870</name>
</gene>
<dbReference type="Pfam" id="PF00353">
    <property type="entry name" value="HemolysinCabind"/>
    <property type="match status" value="2"/>
</dbReference>
<keyword evidence="4" id="KW-0732">Signal</keyword>
<feature type="region of interest" description="Disordered" evidence="3">
    <location>
        <begin position="116"/>
        <end position="152"/>
    </location>
</feature>
<protein>
    <recommendedName>
        <fullName evidence="7">Calcium-binding protein</fullName>
    </recommendedName>
</protein>
<evidence type="ECO:0000313" key="5">
    <source>
        <dbReference type="EMBL" id="MBL7259909.1"/>
    </source>
</evidence>
<dbReference type="InterPro" id="IPR011049">
    <property type="entry name" value="Serralysin-like_metalloprot_C"/>
</dbReference>
<dbReference type="EMBL" id="JAENHO010000012">
    <property type="protein sequence ID" value="MBL7259909.1"/>
    <property type="molecule type" value="Genomic_DNA"/>
</dbReference>
<organism evidence="5 6">
    <name type="scientific">Paractinoplanes lichenicola</name>
    <dbReference type="NCBI Taxonomy" id="2802976"/>
    <lineage>
        <taxon>Bacteria</taxon>
        <taxon>Bacillati</taxon>
        <taxon>Actinomycetota</taxon>
        <taxon>Actinomycetes</taxon>
        <taxon>Micromonosporales</taxon>
        <taxon>Micromonosporaceae</taxon>
        <taxon>Paractinoplanes</taxon>
    </lineage>
</organism>
<keyword evidence="6" id="KW-1185">Reference proteome</keyword>
<dbReference type="PRINTS" id="PR00313">
    <property type="entry name" value="CABNDNGRPT"/>
</dbReference>
<dbReference type="PANTHER" id="PTHR38340:SF1">
    <property type="entry name" value="S-LAYER PROTEIN"/>
    <property type="match status" value="1"/>
</dbReference>
<dbReference type="PANTHER" id="PTHR38340">
    <property type="entry name" value="S-LAYER PROTEIN"/>
    <property type="match status" value="1"/>
</dbReference>
<evidence type="ECO:0000256" key="3">
    <source>
        <dbReference type="SAM" id="MobiDB-lite"/>
    </source>
</evidence>
<feature type="compositionally biased region" description="Basic and acidic residues" evidence="3">
    <location>
        <begin position="128"/>
        <end position="151"/>
    </location>
</feature>
<evidence type="ECO:0008006" key="7">
    <source>
        <dbReference type="Google" id="ProtNLM"/>
    </source>
</evidence>
<evidence type="ECO:0000256" key="1">
    <source>
        <dbReference type="ARBA" id="ARBA00004613"/>
    </source>
</evidence>
<sequence>MRLRFLMPVVAGGLAVALTGPVPAAAAVPTTTVGGVRRTCTVVGTDRNDRLRGTAGNDVICGRGGNDIIEGAGGNDVIDGGPGSDSITGGAGNDVVAGGTGNDTINGGSGNDVVAGSAGNDRISLETGNDRATGDAGDDRIDGGPGDDRLEGGAGADYLEGGTGINTCLRDAADTSPATSCSDLQAPVLHAGTARWDGPATLDNSAARTLRLLMRVTDDRAGLRYAMLHYRNGPIEVRFISQNLLSGTGNDGVHEFRATVPAYAPTGEYRAIGAAAEDRVNRQTSTIDLTALPSFTVTGVSDLTGPVLDVPSAQWATPTTLDNGTAHPVRLRMHLTDDRSGVASGYVILSNNQGGPSIYLRQYRLISGTATDGVGEFFGDMPAHATTGEWLVNSVVLVDRAGRESSGGTVDAPLTVTGVADTADPVADLGSARWMTPRTFDNGADRAVRLRLRLTDDLSGIPTPNMWTLALSPVGDPGSSAYMSSMRLVSGTATDGVWEFAGFIEASSPAGVWHVRWLSFRDGAGHAVVLTDVDEIPTLTITDAR</sequence>
<dbReference type="SUPFAM" id="SSF51120">
    <property type="entry name" value="beta-Roll"/>
    <property type="match status" value="1"/>
</dbReference>
<name>A0ABS1VZL3_9ACTN</name>
<evidence type="ECO:0000256" key="2">
    <source>
        <dbReference type="ARBA" id="ARBA00022525"/>
    </source>
</evidence>
<dbReference type="Proteomes" id="UP000598996">
    <property type="component" value="Unassembled WGS sequence"/>
</dbReference>
<evidence type="ECO:0000256" key="4">
    <source>
        <dbReference type="SAM" id="SignalP"/>
    </source>
</evidence>
<dbReference type="PROSITE" id="PS00330">
    <property type="entry name" value="HEMOLYSIN_CALCIUM"/>
    <property type="match status" value="3"/>
</dbReference>
<keyword evidence="2" id="KW-0964">Secreted</keyword>
<proteinExistence type="predicted"/>
<reference evidence="5 6" key="1">
    <citation type="submission" date="2021-01" db="EMBL/GenBank/DDBJ databases">
        <title>Actinoplanes sp. nov. LDG1-01 isolated from lichen.</title>
        <authorList>
            <person name="Saeng-In P."/>
            <person name="Phongsopitanun W."/>
            <person name="Kanchanasin P."/>
            <person name="Yuki M."/>
            <person name="Kudo T."/>
            <person name="Ohkuma M."/>
            <person name="Tanasupawat S."/>
        </authorList>
    </citation>
    <scope>NUCLEOTIDE SEQUENCE [LARGE SCALE GENOMIC DNA]</scope>
    <source>
        <strain evidence="5 6">LDG1-01</strain>
    </source>
</reference>
<dbReference type="InterPro" id="IPR050557">
    <property type="entry name" value="RTX_toxin/Mannuronan_C5-epim"/>
</dbReference>
<dbReference type="InterPro" id="IPR001343">
    <property type="entry name" value="Hemolysn_Ca-bd"/>
</dbReference>
<dbReference type="Gene3D" id="2.150.10.10">
    <property type="entry name" value="Serralysin-like metalloprotease, C-terminal"/>
    <property type="match status" value="3"/>
</dbReference>
<feature type="chain" id="PRO_5045834585" description="Calcium-binding protein" evidence="4">
    <location>
        <begin position="27"/>
        <end position="545"/>
    </location>
</feature>
<comment type="caution">
    <text evidence="5">The sequence shown here is derived from an EMBL/GenBank/DDBJ whole genome shotgun (WGS) entry which is preliminary data.</text>
</comment>
<evidence type="ECO:0000313" key="6">
    <source>
        <dbReference type="Proteomes" id="UP000598996"/>
    </source>
</evidence>
<accession>A0ABS1VZL3</accession>